<dbReference type="AlphaFoldDB" id="A0A915JWM0"/>
<protein>
    <submittedName>
        <fullName evidence="2">Uncharacterized protein</fullName>
    </submittedName>
</protein>
<reference evidence="2" key="1">
    <citation type="submission" date="2022-11" db="UniProtKB">
        <authorList>
            <consortium name="WormBaseParasite"/>
        </authorList>
    </citation>
    <scope>IDENTIFICATION</scope>
</reference>
<proteinExistence type="predicted"/>
<sequence length="111" mass="12912">MPAAWKTGKGHESIEETVSEFTDNDYCYKNENDKVQQFCKCCLPDYTLSDKTKYMLKNKICTMLLQHHPLKVLTQVFKHFVQQPSYINSVKLSFVKQLVHATIVCCYSIIL</sequence>
<name>A0A915JWM0_ROMCU</name>
<keyword evidence="1" id="KW-1185">Reference proteome</keyword>
<evidence type="ECO:0000313" key="1">
    <source>
        <dbReference type="Proteomes" id="UP000887565"/>
    </source>
</evidence>
<dbReference type="Proteomes" id="UP000887565">
    <property type="component" value="Unplaced"/>
</dbReference>
<organism evidence="1 2">
    <name type="scientific">Romanomermis culicivorax</name>
    <name type="common">Nematode worm</name>
    <dbReference type="NCBI Taxonomy" id="13658"/>
    <lineage>
        <taxon>Eukaryota</taxon>
        <taxon>Metazoa</taxon>
        <taxon>Ecdysozoa</taxon>
        <taxon>Nematoda</taxon>
        <taxon>Enoplea</taxon>
        <taxon>Dorylaimia</taxon>
        <taxon>Mermithida</taxon>
        <taxon>Mermithoidea</taxon>
        <taxon>Mermithidae</taxon>
        <taxon>Romanomermis</taxon>
    </lineage>
</organism>
<accession>A0A915JWM0</accession>
<evidence type="ECO:0000313" key="2">
    <source>
        <dbReference type="WBParaSite" id="nRc.2.0.1.t30721-RA"/>
    </source>
</evidence>
<dbReference type="WBParaSite" id="nRc.2.0.1.t30721-RA">
    <property type="protein sequence ID" value="nRc.2.0.1.t30721-RA"/>
    <property type="gene ID" value="nRc.2.0.1.g30721"/>
</dbReference>